<dbReference type="EMBL" id="JBHSXS010000005">
    <property type="protein sequence ID" value="MFC6880467.1"/>
    <property type="molecule type" value="Genomic_DNA"/>
</dbReference>
<feature type="domain" description="Right handed beta helix" evidence="2">
    <location>
        <begin position="403"/>
        <end position="536"/>
    </location>
</feature>
<evidence type="ECO:0000313" key="3">
    <source>
        <dbReference type="EMBL" id="MFC6880467.1"/>
    </source>
</evidence>
<feature type="compositionally biased region" description="Basic and acidic residues" evidence="1">
    <location>
        <begin position="538"/>
        <end position="549"/>
    </location>
</feature>
<proteinExistence type="predicted"/>
<feature type="region of interest" description="Disordered" evidence="1">
    <location>
        <begin position="245"/>
        <end position="285"/>
    </location>
</feature>
<dbReference type="RefSeq" id="WP_378063248.1">
    <property type="nucleotide sequence ID" value="NZ_JBHSXS010000005.1"/>
</dbReference>
<evidence type="ECO:0000259" key="2">
    <source>
        <dbReference type="Pfam" id="PF13229"/>
    </source>
</evidence>
<dbReference type="Gene3D" id="2.160.20.10">
    <property type="entry name" value="Single-stranded right-handed beta-helix, Pectin lyase-like"/>
    <property type="match status" value="2"/>
</dbReference>
<accession>A0ABW2CG96</accession>
<evidence type="ECO:0000256" key="1">
    <source>
        <dbReference type="SAM" id="MobiDB-lite"/>
    </source>
</evidence>
<feature type="compositionally biased region" description="Basic and acidic residues" evidence="1">
    <location>
        <begin position="245"/>
        <end position="261"/>
    </location>
</feature>
<dbReference type="SUPFAM" id="SSF51126">
    <property type="entry name" value="Pectin lyase-like"/>
    <property type="match status" value="1"/>
</dbReference>
<feature type="compositionally biased region" description="Pro residues" evidence="1">
    <location>
        <begin position="639"/>
        <end position="657"/>
    </location>
</feature>
<feature type="region of interest" description="Disordered" evidence="1">
    <location>
        <begin position="522"/>
        <end position="549"/>
    </location>
</feature>
<feature type="compositionally biased region" description="Gly residues" evidence="1">
    <location>
        <begin position="692"/>
        <end position="721"/>
    </location>
</feature>
<feature type="compositionally biased region" description="Pro residues" evidence="1">
    <location>
        <begin position="760"/>
        <end position="771"/>
    </location>
</feature>
<reference evidence="4" key="1">
    <citation type="journal article" date="2019" name="Int. J. Syst. Evol. Microbiol.">
        <title>The Global Catalogue of Microorganisms (GCM) 10K type strain sequencing project: providing services to taxonomists for standard genome sequencing and annotation.</title>
        <authorList>
            <consortium name="The Broad Institute Genomics Platform"/>
            <consortium name="The Broad Institute Genome Sequencing Center for Infectious Disease"/>
            <person name="Wu L."/>
            <person name="Ma J."/>
        </authorList>
    </citation>
    <scope>NUCLEOTIDE SEQUENCE [LARGE SCALE GENOMIC DNA]</scope>
    <source>
        <strain evidence="4">JCM 3369</strain>
    </source>
</reference>
<feature type="domain" description="Right handed beta helix" evidence="2">
    <location>
        <begin position="295"/>
        <end position="385"/>
    </location>
</feature>
<dbReference type="SMART" id="SM00710">
    <property type="entry name" value="PbH1"/>
    <property type="match status" value="10"/>
</dbReference>
<feature type="compositionally biased region" description="Polar residues" evidence="1">
    <location>
        <begin position="522"/>
        <end position="537"/>
    </location>
</feature>
<gene>
    <name evidence="3" type="ORF">ACFQKB_11910</name>
</gene>
<protein>
    <submittedName>
        <fullName evidence="3">Nitrous oxide reductase family maturation protein NosD</fullName>
    </submittedName>
</protein>
<name>A0ABW2CG96_9ACTN</name>
<comment type="caution">
    <text evidence="3">The sequence shown here is derived from an EMBL/GenBank/DDBJ whole genome shotgun (WGS) entry which is preliminary data.</text>
</comment>
<dbReference type="Proteomes" id="UP001596380">
    <property type="component" value="Unassembled WGS sequence"/>
</dbReference>
<evidence type="ECO:0000313" key="4">
    <source>
        <dbReference type="Proteomes" id="UP001596380"/>
    </source>
</evidence>
<dbReference type="Pfam" id="PF13229">
    <property type="entry name" value="Beta_helix"/>
    <property type="match status" value="2"/>
</dbReference>
<feature type="region of interest" description="Disordered" evidence="1">
    <location>
        <begin position="616"/>
        <end position="786"/>
    </location>
</feature>
<keyword evidence="4" id="KW-1185">Reference proteome</keyword>
<feature type="compositionally biased region" description="Gly residues" evidence="1">
    <location>
        <begin position="263"/>
        <end position="272"/>
    </location>
</feature>
<dbReference type="InterPro" id="IPR006626">
    <property type="entry name" value="PbH1"/>
</dbReference>
<organism evidence="3 4">
    <name type="scientific">Actinomadura yumaensis</name>
    <dbReference type="NCBI Taxonomy" id="111807"/>
    <lineage>
        <taxon>Bacteria</taxon>
        <taxon>Bacillati</taxon>
        <taxon>Actinomycetota</taxon>
        <taxon>Actinomycetes</taxon>
        <taxon>Streptosporangiales</taxon>
        <taxon>Thermomonosporaceae</taxon>
        <taxon>Actinomadura</taxon>
    </lineage>
</organism>
<dbReference type="InterPro" id="IPR011050">
    <property type="entry name" value="Pectin_lyase_fold/virulence"/>
</dbReference>
<dbReference type="InterPro" id="IPR012334">
    <property type="entry name" value="Pectin_lyas_fold"/>
</dbReference>
<feature type="compositionally biased region" description="Pro residues" evidence="1">
    <location>
        <begin position="727"/>
        <end position="749"/>
    </location>
</feature>
<dbReference type="InterPro" id="IPR039448">
    <property type="entry name" value="Beta_helix"/>
</dbReference>
<sequence>MRPIGPRALSAGLAMGVGLSAVPFAPGPGLGAAAAHADPVADAKRQATLVDQEDQRIMQTRSVLAAILMIGGAATATWKRPQIFGSAQGKTLVLPAVNSGKSYTVADLQRYGGKYFQRQADGSYVLGIHVFLADGAKLLLQNPSGGPFTLRMGSVPGAFSSIVSFGGSIQISGTQRSPAQITSWNPQSRQPDTQVADGRAYIRAVGGDFKMKYAKVSNLGFWSGRTGGIALTGTDRPASAVKHLNKDQRHANKKQRVERNKNGGSGGGGGPGDIETEKPGGTATHVPAADLVTGAIDNSTISGDAFGLFVSGSNQTQVTNNRIENSLVNGLVMHRFAKNANISNTTVTGSAGDGFVLSRATEKVRVTNCTAERNGHNGFTVNGQALAVGPSASGESLESFGDSSINNSVAKDNGHYGIELMGGDKLSVQNSKVIGGDMGIVVRSGATAVQISGNQLTGQVRQGIALRDGVEDASVAGNTISGPHTGVYMRNASGKLVGNVVRGATSHGISLIGSAGGSEVRNNTLSGRGTSAVSSSRAHGEVTKEDNDTDHWTDTASLWMKAQRYMTPLNMIWAAVLLMVAFSMFRARNGGLRIGRTGLHPYALQQPMEKRQVWSLPRRRGGPGQPPPGRPVAGRPMPGGQPAPGRPGQPAPRPMPGQPVAGRGVPGQPVAGRHASPPPPGGPGVPQTVPGGVSGANGHGPGANGGNGNGGNGAQGTGGNGKRVAGPPQPQGAPPVPPVMPQPRGPQPVAPHSSQTTGPRPVPPPQTPPHPTPRHGVPAPGQRKGV</sequence>